<reference evidence="7" key="2">
    <citation type="submission" date="2023-01" db="EMBL/GenBank/DDBJ databases">
        <title>Gilvimarinus xylanilyticus HB14 isolated from Caulerpa lentillifera aquaculture base in Hainan, China.</title>
        <authorList>
            <person name="Zhang Y.-J."/>
        </authorList>
    </citation>
    <scope>NUCLEOTIDE SEQUENCE</scope>
    <source>
        <strain evidence="7">HB14</strain>
    </source>
</reference>
<evidence type="ECO:0000256" key="5">
    <source>
        <dbReference type="SAM" id="MobiDB-lite"/>
    </source>
</evidence>
<evidence type="ECO:0000256" key="2">
    <source>
        <dbReference type="ARBA" id="ARBA00022692"/>
    </source>
</evidence>
<gene>
    <name evidence="7" type="ORF">M6D89_07685</name>
</gene>
<dbReference type="RefSeq" id="WP_253967429.1">
    <property type="nucleotide sequence ID" value="NZ_JAMFTH010000001.1"/>
</dbReference>
<proteinExistence type="predicted"/>
<dbReference type="AlphaFoldDB" id="A0A9X2KTG2"/>
<evidence type="ECO:0000256" key="1">
    <source>
        <dbReference type="ARBA" id="ARBA00004127"/>
    </source>
</evidence>
<keyword evidence="4 6" id="KW-0472">Membrane</keyword>
<feature type="transmembrane region" description="Helical" evidence="6">
    <location>
        <begin position="169"/>
        <end position="193"/>
    </location>
</feature>
<organism evidence="7 8">
    <name type="scientific">Gilvimarinus xylanilyticus</name>
    <dbReference type="NCBI Taxonomy" id="2944139"/>
    <lineage>
        <taxon>Bacteria</taxon>
        <taxon>Pseudomonadati</taxon>
        <taxon>Pseudomonadota</taxon>
        <taxon>Gammaproteobacteria</taxon>
        <taxon>Cellvibrionales</taxon>
        <taxon>Cellvibrionaceae</taxon>
        <taxon>Gilvimarinus</taxon>
    </lineage>
</organism>
<evidence type="ECO:0000256" key="6">
    <source>
        <dbReference type="SAM" id="Phobius"/>
    </source>
</evidence>
<evidence type="ECO:0000313" key="7">
    <source>
        <dbReference type="EMBL" id="MCP8899172.1"/>
    </source>
</evidence>
<feature type="transmembrane region" description="Helical" evidence="6">
    <location>
        <begin position="199"/>
        <end position="216"/>
    </location>
</feature>
<comment type="caution">
    <text evidence="7">The sequence shown here is derived from an EMBL/GenBank/DDBJ whole genome shotgun (WGS) entry which is preliminary data.</text>
</comment>
<evidence type="ECO:0000313" key="8">
    <source>
        <dbReference type="Proteomes" id="UP001139319"/>
    </source>
</evidence>
<evidence type="ECO:0000256" key="4">
    <source>
        <dbReference type="ARBA" id="ARBA00023136"/>
    </source>
</evidence>
<dbReference type="PANTHER" id="PTHR31851">
    <property type="entry name" value="FE(2+)/MN(2+) TRANSPORTER PCL1"/>
    <property type="match status" value="1"/>
</dbReference>
<dbReference type="GO" id="GO:0012505">
    <property type="term" value="C:endomembrane system"/>
    <property type="evidence" value="ECO:0007669"/>
    <property type="project" value="UniProtKB-SubCell"/>
</dbReference>
<name>A0A9X2KTG2_9GAMM</name>
<reference evidence="7" key="1">
    <citation type="submission" date="2022-05" db="EMBL/GenBank/DDBJ databases">
        <authorList>
            <person name="Sun H.-N."/>
        </authorList>
    </citation>
    <scope>NUCLEOTIDE SEQUENCE</scope>
    <source>
        <strain evidence="7">HB14</strain>
    </source>
</reference>
<evidence type="ECO:0000256" key="3">
    <source>
        <dbReference type="ARBA" id="ARBA00022989"/>
    </source>
</evidence>
<dbReference type="Pfam" id="PF01988">
    <property type="entry name" value="VIT1"/>
    <property type="match status" value="1"/>
</dbReference>
<sequence>MAQSKSAKLRQQLVQSHQPQRIARRLSQGPGNSYLRDFIYGAIDGLITTFAIVAGVAGAGLSVSVVVVLGLANLLADGFSMGASNFLGVRADNQRIEKTRRQEHLEVELYPEGEREEIRQIFAAKGFSGAQLEDIVATITDDKKLWVDTMLQDEHGFSLQQASPLKAGLATLSAFVLLGALPLLPFLLGLVGVDLAHPYRFSLVLTFVGFALVGAAKGRQVGSSAWISALETLAIGGAAAGLAYWVGALISGL</sequence>
<dbReference type="GO" id="GO:0030026">
    <property type="term" value="P:intracellular manganese ion homeostasis"/>
    <property type="evidence" value="ECO:0007669"/>
    <property type="project" value="InterPro"/>
</dbReference>
<dbReference type="Proteomes" id="UP001139319">
    <property type="component" value="Unassembled WGS sequence"/>
</dbReference>
<keyword evidence="3 6" id="KW-1133">Transmembrane helix</keyword>
<dbReference type="InterPro" id="IPR008217">
    <property type="entry name" value="Ccc1_fam"/>
</dbReference>
<dbReference type="EMBL" id="JAMFTH010000001">
    <property type="protein sequence ID" value="MCP8899172.1"/>
    <property type="molecule type" value="Genomic_DNA"/>
</dbReference>
<dbReference type="GO" id="GO:0005384">
    <property type="term" value="F:manganese ion transmembrane transporter activity"/>
    <property type="evidence" value="ECO:0007669"/>
    <property type="project" value="InterPro"/>
</dbReference>
<feature type="transmembrane region" description="Helical" evidence="6">
    <location>
        <begin position="228"/>
        <end position="250"/>
    </location>
</feature>
<keyword evidence="2 6" id="KW-0812">Transmembrane</keyword>
<comment type="subcellular location">
    <subcellularLocation>
        <location evidence="1">Endomembrane system</location>
        <topology evidence="1">Multi-pass membrane protein</topology>
    </subcellularLocation>
</comment>
<keyword evidence="8" id="KW-1185">Reference proteome</keyword>
<protein>
    <submittedName>
        <fullName evidence="7">VIT1/CCC1 transporter family protein</fullName>
    </submittedName>
</protein>
<accession>A0A9X2KTG2</accession>
<feature type="region of interest" description="Disordered" evidence="5">
    <location>
        <begin position="1"/>
        <end position="21"/>
    </location>
</feature>